<proteinExistence type="inferred from homology"/>
<name>T1BEM2_9ZZZZ</name>
<keyword evidence="2" id="KW-0808">Transferase</keyword>
<dbReference type="InterPro" id="IPR002773">
    <property type="entry name" value="Deoxyhypusine_synthase"/>
</dbReference>
<dbReference type="GO" id="GO:0005737">
    <property type="term" value="C:cytoplasm"/>
    <property type="evidence" value="ECO:0007669"/>
    <property type="project" value="TreeGrafter"/>
</dbReference>
<dbReference type="SUPFAM" id="SSF52467">
    <property type="entry name" value="DHS-like NAD/FAD-binding domain"/>
    <property type="match status" value="1"/>
</dbReference>
<dbReference type="InterPro" id="IPR036982">
    <property type="entry name" value="Deoxyhypusine_synthase_sf"/>
</dbReference>
<dbReference type="AlphaFoldDB" id="T1BEM2"/>
<gene>
    <name evidence="3" type="ORF">B1B_10994</name>
</gene>
<sequence length="216" mass="24393">MPPKVSVRRSKFLREPVRPVDVTRAGSLGALLRQFQDSSIQARNLGRALEVWENALTDRKRPTILLGLAGPLIAAGLRKVLRDLIDWGLVDVVVSTGAIMYQDLYQTVGGRHWKGTPRADDVELRSLYLDRIYDTYVDEVKFEETDRAIAAATEEFPRRPASSREFFQFLGRKYPSTDSILSTAVRRGVPVFSPALIDSSIGIGLTLYYQKNRRRP</sequence>
<dbReference type="Pfam" id="PF01916">
    <property type="entry name" value="DS"/>
    <property type="match status" value="1"/>
</dbReference>
<comment type="caution">
    <text evidence="3">The sequence shown here is derived from an EMBL/GenBank/DDBJ whole genome shotgun (WGS) entry which is preliminary data.</text>
</comment>
<feature type="non-terminal residue" evidence="3">
    <location>
        <position position="216"/>
    </location>
</feature>
<evidence type="ECO:0000313" key="3">
    <source>
        <dbReference type="EMBL" id="EQD51499.1"/>
    </source>
</evidence>
<dbReference type="PANTHER" id="PTHR11703:SF2">
    <property type="entry name" value="DEOXYHYPUSINE SYNTHASE-LIKE PROTEIN"/>
    <property type="match status" value="1"/>
</dbReference>
<accession>T1BEM2</accession>
<dbReference type="GO" id="GO:0034038">
    <property type="term" value="F:deoxyhypusine synthase activity"/>
    <property type="evidence" value="ECO:0007669"/>
    <property type="project" value="TreeGrafter"/>
</dbReference>
<protein>
    <submittedName>
        <fullName evidence="3">Deoxyhypusine synthase-like protein</fullName>
    </submittedName>
</protein>
<reference evidence="3" key="1">
    <citation type="submission" date="2013-08" db="EMBL/GenBank/DDBJ databases">
        <authorList>
            <person name="Mendez C."/>
            <person name="Richter M."/>
            <person name="Ferrer M."/>
            <person name="Sanchez J."/>
        </authorList>
    </citation>
    <scope>NUCLEOTIDE SEQUENCE</scope>
</reference>
<dbReference type="InterPro" id="IPR029035">
    <property type="entry name" value="DHS-like_NAD/FAD-binding_dom"/>
</dbReference>
<dbReference type="EMBL" id="AUZY01007107">
    <property type="protein sequence ID" value="EQD51499.1"/>
    <property type="molecule type" value="Genomic_DNA"/>
</dbReference>
<dbReference type="PANTHER" id="PTHR11703">
    <property type="entry name" value="DEOXYHYPUSINE SYNTHASE"/>
    <property type="match status" value="1"/>
</dbReference>
<organism evidence="3">
    <name type="scientific">mine drainage metagenome</name>
    <dbReference type="NCBI Taxonomy" id="410659"/>
    <lineage>
        <taxon>unclassified sequences</taxon>
        <taxon>metagenomes</taxon>
        <taxon>ecological metagenomes</taxon>
    </lineage>
</organism>
<comment type="similarity">
    <text evidence="1">Belongs to the deoxyhypusine synthase family.</text>
</comment>
<dbReference type="Gene3D" id="3.40.910.10">
    <property type="entry name" value="Deoxyhypusine synthase"/>
    <property type="match status" value="1"/>
</dbReference>
<reference evidence="3" key="2">
    <citation type="journal article" date="2014" name="ISME J.">
        <title>Microbial stratification in low pH oxic and suboxic macroscopic growths along an acid mine drainage.</title>
        <authorList>
            <person name="Mendez-Garcia C."/>
            <person name="Mesa V."/>
            <person name="Sprenger R.R."/>
            <person name="Richter M."/>
            <person name="Diez M.S."/>
            <person name="Solano J."/>
            <person name="Bargiela R."/>
            <person name="Golyshina O.V."/>
            <person name="Manteca A."/>
            <person name="Ramos J.L."/>
            <person name="Gallego J.R."/>
            <person name="Llorente I."/>
            <person name="Martins Dos Santos V.A."/>
            <person name="Jensen O.N."/>
            <person name="Pelaez A.I."/>
            <person name="Sanchez J."/>
            <person name="Ferrer M."/>
        </authorList>
    </citation>
    <scope>NUCLEOTIDE SEQUENCE</scope>
</reference>
<evidence type="ECO:0000256" key="1">
    <source>
        <dbReference type="ARBA" id="ARBA00009892"/>
    </source>
</evidence>
<evidence type="ECO:0000256" key="2">
    <source>
        <dbReference type="ARBA" id="ARBA00022679"/>
    </source>
</evidence>